<organism evidence="4 5">
    <name type="scientific">Spirulina subsalsa FACHB-351</name>
    <dbReference type="NCBI Taxonomy" id="234711"/>
    <lineage>
        <taxon>Bacteria</taxon>
        <taxon>Bacillati</taxon>
        <taxon>Cyanobacteriota</taxon>
        <taxon>Cyanophyceae</taxon>
        <taxon>Spirulinales</taxon>
        <taxon>Spirulinaceae</taxon>
        <taxon>Spirulina</taxon>
    </lineage>
</organism>
<evidence type="ECO:0000313" key="4">
    <source>
        <dbReference type="EMBL" id="MCW6037301.1"/>
    </source>
</evidence>
<dbReference type="InterPro" id="IPR001296">
    <property type="entry name" value="Glyco_trans_1"/>
</dbReference>
<dbReference type="CDD" id="cd03801">
    <property type="entry name" value="GT4_PimA-like"/>
    <property type="match status" value="1"/>
</dbReference>
<comment type="caution">
    <text evidence="4">The sequence shown here is derived from an EMBL/GenBank/DDBJ whole genome shotgun (WGS) entry which is preliminary data.</text>
</comment>
<feature type="compositionally biased region" description="Basic and acidic residues" evidence="2">
    <location>
        <begin position="409"/>
        <end position="420"/>
    </location>
</feature>
<keyword evidence="4" id="KW-0328">Glycosyltransferase</keyword>
<proteinExistence type="predicted"/>
<feature type="domain" description="Glycosyl transferase family 1" evidence="3">
    <location>
        <begin position="625"/>
        <end position="785"/>
    </location>
</feature>
<dbReference type="Pfam" id="PF13692">
    <property type="entry name" value="Glyco_trans_1_4"/>
    <property type="match status" value="1"/>
</dbReference>
<accession>A0ABT3L716</accession>
<dbReference type="PANTHER" id="PTHR46401">
    <property type="entry name" value="GLYCOSYLTRANSFERASE WBBK-RELATED"/>
    <property type="match status" value="1"/>
</dbReference>
<name>A0ABT3L716_9CYAN</name>
<evidence type="ECO:0000259" key="3">
    <source>
        <dbReference type="Pfam" id="PF00534"/>
    </source>
</evidence>
<keyword evidence="1 4" id="KW-0808">Transferase</keyword>
<sequence>MQPIALVVPWWGQDLKGGAEQQAYQVATRLAQRGHKVEVLTTCCRAFPENWAVNHYPAGVKTEAGLKVHRFPVNPRNAQAFDQVNSFLLKLPLEQLKIGVSPVSPTDSAIFAQENINSEALLKYLKKHQQHYHAFIFLPYLYGIILNGLPLVAERAYLQPCLHNEVYAYLPEIAQIVHKAKGLLFISEGEAQLAQHLYGPGILPKSIVAGAGVEIPIQRDTPIEKIGKFSLKTHPFVLCLGRRDPTKNTDFLIQAYTTFKQKHPDSPLRLVLAGPGNSSYSDLTSGIIDLGLVEENQKTALLSHCQALFQPSRNESYSRVIMEAWFEQRPAAAHRDCLATSLAVSTAQGGWLASTLNEWAELFHKVDQATPQELSQYGQNGHQYAQNNAVWDKVMERYEIALGLIQEEEREKRKKERENPESTSLSSPYPTPLTSHLQMGWNFTPQASSRKSRQLKAIHQLLPNFSYGDAISNQALAIRNYLRSQGYSSEIFTRYVEEKVIKEIQLLPDKKLNPKAGLIYHHSIGSEVTPLALTHPGAKCLIYHNITPAEFFQPFDPKFAQLLAQGRQELPTLAQTFPIAVGDSAYNSSELAACGFREPSVLPIIINPAQWDISPDPHLMASLQDGYKNLLFVGRIAPNKKQDDLVQAFAHYLTLDPDARLILVGWGNKSEPYYCHLLNIIEELELKERVIITGKVNETQLLAFYRTAHLFWSMSEHEGFGVPLIESMWFDIPVLAYKSSAVPETLQGSGLMFTDKKDLVTIAALAKLLIHDLDLRDKVIRAQQQQRYRFLPTSIQTNLDTIIHKLEQAF</sequence>
<protein>
    <submittedName>
        <fullName evidence="4">Glycosyltransferase</fullName>
        <ecNumber evidence="4">2.4.-.-</ecNumber>
    </submittedName>
</protein>
<dbReference type="Proteomes" id="UP001526426">
    <property type="component" value="Unassembled WGS sequence"/>
</dbReference>
<dbReference type="RefSeq" id="WP_265265156.1">
    <property type="nucleotide sequence ID" value="NZ_JAIHOM010000065.1"/>
</dbReference>
<dbReference type="GO" id="GO:0016757">
    <property type="term" value="F:glycosyltransferase activity"/>
    <property type="evidence" value="ECO:0007669"/>
    <property type="project" value="UniProtKB-KW"/>
</dbReference>
<dbReference type="EMBL" id="JAIHOM010000065">
    <property type="protein sequence ID" value="MCW6037301.1"/>
    <property type="molecule type" value="Genomic_DNA"/>
</dbReference>
<dbReference type="SUPFAM" id="SSF53756">
    <property type="entry name" value="UDP-Glycosyltransferase/glycogen phosphorylase"/>
    <property type="match status" value="2"/>
</dbReference>
<dbReference type="Gene3D" id="3.40.50.2000">
    <property type="entry name" value="Glycogen Phosphorylase B"/>
    <property type="match status" value="3"/>
</dbReference>
<evidence type="ECO:0000256" key="1">
    <source>
        <dbReference type="ARBA" id="ARBA00022679"/>
    </source>
</evidence>
<reference evidence="4 5" key="1">
    <citation type="submission" date="2021-08" db="EMBL/GenBank/DDBJ databases">
        <title>Draft genome sequence of Spirulina subsalsa with high tolerance to salinity and hype-accumulation of phycocyanin.</title>
        <authorList>
            <person name="Pei H."/>
            <person name="Jiang L."/>
        </authorList>
    </citation>
    <scope>NUCLEOTIDE SEQUENCE [LARGE SCALE GENOMIC DNA]</scope>
    <source>
        <strain evidence="4 5">FACHB-351</strain>
    </source>
</reference>
<evidence type="ECO:0000256" key="2">
    <source>
        <dbReference type="SAM" id="MobiDB-lite"/>
    </source>
</evidence>
<gene>
    <name evidence="4" type="ORF">K4A83_13615</name>
</gene>
<evidence type="ECO:0000313" key="5">
    <source>
        <dbReference type="Proteomes" id="UP001526426"/>
    </source>
</evidence>
<dbReference type="EC" id="2.4.-.-" evidence="4"/>
<dbReference type="Pfam" id="PF00534">
    <property type="entry name" value="Glycos_transf_1"/>
    <property type="match status" value="1"/>
</dbReference>
<keyword evidence="5" id="KW-1185">Reference proteome</keyword>
<feature type="region of interest" description="Disordered" evidence="2">
    <location>
        <begin position="409"/>
        <end position="430"/>
    </location>
</feature>
<dbReference type="PANTHER" id="PTHR46401:SF2">
    <property type="entry name" value="GLYCOSYLTRANSFERASE WBBK-RELATED"/>
    <property type="match status" value="1"/>
</dbReference>